<dbReference type="InterPro" id="IPR023997">
    <property type="entry name" value="TonB-dep_OMP_SusC/RagA_CS"/>
</dbReference>
<dbReference type="Pfam" id="PF07715">
    <property type="entry name" value="Plug"/>
    <property type="match status" value="1"/>
</dbReference>
<dbReference type="InterPro" id="IPR012910">
    <property type="entry name" value="Plug_dom"/>
</dbReference>
<dbReference type="OrthoDB" id="9768177at2"/>
<keyword evidence="1" id="KW-0998">Cell outer membrane</keyword>
<dbReference type="InterPro" id="IPR023996">
    <property type="entry name" value="TonB-dep_OMP_SusC/RagA"/>
</dbReference>
<name>A0A1V9EMG6_9BACT</name>
<evidence type="ECO:0000259" key="3">
    <source>
        <dbReference type="Pfam" id="PF07715"/>
    </source>
</evidence>
<dbReference type="SUPFAM" id="SSF56935">
    <property type="entry name" value="Porins"/>
    <property type="match status" value="1"/>
</dbReference>
<dbReference type="PROSITE" id="PS52016">
    <property type="entry name" value="TONB_DEPENDENT_REC_3"/>
    <property type="match status" value="1"/>
</dbReference>
<dbReference type="InterPro" id="IPR037066">
    <property type="entry name" value="Plug_dom_sf"/>
</dbReference>
<dbReference type="GO" id="GO:0009279">
    <property type="term" value="C:cell outer membrane"/>
    <property type="evidence" value="ECO:0007669"/>
    <property type="project" value="UniProtKB-SubCell"/>
</dbReference>
<organism evidence="4 5">
    <name type="scientific">Niastella yeongjuensis</name>
    <dbReference type="NCBI Taxonomy" id="354355"/>
    <lineage>
        <taxon>Bacteria</taxon>
        <taxon>Pseudomonadati</taxon>
        <taxon>Bacteroidota</taxon>
        <taxon>Chitinophagia</taxon>
        <taxon>Chitinophagales</taxon>
        <taxon>Chitinophagaceae</taxon>
        <taxon>Niastella</taxon>
    </lineage>
</organism>
<evidence type="ECO:0000313" key="5">
    <source>
        <dbReference type="Proteomes" id="UP000192610"/>
    </source>
</evidence>
<dbReference type="Gene3D" id="2.60.40.1120">
    <property type="entry name" value="Carboxypeptidase-like, regulatory domain"/>
    <property type="match status" value="1"/>
</dbReference>
<keyword evidence="5" id="KW-1185">Reference proteome</keyword>
<dbReference type="NCBIfam" id="TIGR04056">
    <property type="entry name" value="OMP_RagA_SusC"/>
    <property type="match status" value="1"/>
</dbReference>
<comment type="similarity">
    <text evidence="1">Belongs to the TonB-dependent receptor family.</text>
</comment>
<keyword evidence="1" id="KW-0812">Transmembrane</keyword>
<protein>
    <submittedName>
        <fullName evidence="4">SusC/RagA family TonB-linked outer membrane protein</fullName>
    </submittedName>
</protein>
<feature type="signal peptide" evidence="2">
    <location>
        <begin position="1"/>
        <end position="24"/>
    </location>
</feature>
<comment type="caution">
    <text evidence="4">The sequence shown here is derived from an EMBL/GenBank/DDBJ whole genome shotgun (WGS) entry which is preliminary data.</text>
</comment>
<dbReference type="Pfam" id="PF13715">
    <property type="entry name" value="CarbopepD_reg_2"/>
    <property type="match status" value="1"/>
</dbReference>
<keyword evidence="1" id="KW-1134">Transmembrane beta strand</keyword>
<dbReference type="Gene3D" id="2.170.130.10">
    <property type="entry name" value="TonB-dependent receptor, plug domain"/>
    <property type="match status" value="1"/>
</dbReference>
<reference evidence="5" key="1">
    <citation type="submission" date="2016-04" db="EMBL/GenBank/DDBJ databases">
        <authorList>
            <person name="Chen L."/>
            <person name="Zhuang W."/>
            <person name="Wang G."/>
        </authorList>
    </citation>
    <scope>NUCLEOTIDE SEQUENCE [LARGE SCALE GENOMIC DNA]</scope>
    <source>
        <strain evidence="5">17621</strain>
    </source>
</reference>
<dbReference type="InterPro" id="IPR008969">
    <property type="entry name" value="CarboxyPept-like_regulatory"/>
</dbReference>
<dbReference type="STRING" id="354355.SAMN05660816_01420"/>
<evidence type="ECO:0000256" key="2">
    <source>
        <dbReference type="SAM" id="SignalP"/>
    </source>
</evidence>
<dbReference type="AlphaFoldDB" id="A0A1V9EMG6"/>
<gene>
    <name evidence="4" type="ORF">A4H97_06980</name>
</gene>
<dbReference type="NCBIfam" id="TIGR04057">
    <property type="entry name" value="SusC_RagA_signa"/>
    <property type="match status" value="1"/>
</dbReference>
<sequence length="1081" mass="118402">MPSKLTVRLWLAILLLLPATTILAQQKSITGKVTDSNNQPINGATVTVKGSNVATQTNGEGHFTISVPGTSSVLVFSSVGYESQEMPVGSNITLNVSLKTTTSNLNEVVITGYTAQRKKDITGSVAVVEVDNMRQIPTGTPEKALQGQAAGVTVVTSGAPGGNSNIRVRGITSVGSTDPLVIIDGTQGNLHDINVNDIESIQVLKDAGAAAIYGVRGSNGVIVVTTKRGRSGKVKLAYDAYVGTQRPLKDGFNIANTQETANAIQQGYINSGLTPGHKQLGTGTTPVIPDYITPTAAMEGDPRVNPSQYKLYDNQITKINKQGTDWFHEIFKPAVITSHNLAVSQGTDKSTFFLSLNYFNQEGTLIETYLKRYSARINTTFNLNNKIRVGENAYVFYRQNPGLPNSNQNEGNPISHSYRESPLIPVYDIMGNFAGTGSQGLGNAQNPVANLKRTADNKDNDWQVQGNVFAEVDLLKHFTARTSFGGFFDNHYWNVFGYTSYENAENNKNPNSFTEFTMYNSSWTWTNTLTYNETFGKHTVKALIGTEAIQNYQRGLFGQRTNYPLTNAGNLTVSPNLWTLLFGPPNGQVTGNLSINNGVTIDGNNPPTPVQSALYSQFGRVDYNYDDKYLLSGTLRRDGSSVFDESQRWGVFPSVTAGWRISREAFFGNISWLNELKLRGGWGKLGSISNISPTNAYTLFTQSAAISYYDINGSNNTSNLGIYNSQFGNKQTTWEEDIITNIGFDASLLENKLTFSFEWYKKAISGLLFRPLAPATGGGATAAFVNAGNIQNTGVDIAATYHGKAGEFNYDVTGTFTSYKNQVKSLPDGIKYYDQVSTGSSRFGAFSRLQPGQALGAFYGYKMVGLFQSDDDVNKSPKQEAAAPGRLKFQDTKADNNIDADDRTFFGNPNPKFTAGLNLEASYKNFDFSAFFYASVGNDVINYVRYWTDFPQVFDGALSKDAANNSWTPTRTNAKVPRLERGANFSTTTQFSSYYLEDGSFLRCKSMVLGYNIPTGRIKKVGIDRLRIYVQAANLFTMTKYTGLDPELTTSNLRDNTNFGIDFGNYPSNQKNYNVGVNLTF</sequence>
<dbReference type="InterPro" id="IPR039426">
    <property type="entry name" value="TonB-dep_rcpt-like"/>
</dbReference>
<keyword evidence="1" id="KW-0813">Transport</keyword>
<evidence type="ECO:0000256" key="1">
    <source>
        <dbReference type="PROSITE-ProRule" id="PRU01360"/>
    </source>
</evidence>
<dbReference type="Proteomes" id="UP000192610">
    <property type="component" value="Unassembled WGS sequence"/>
</dbReference>
<proteinExistence type="inferred from homology"/>
<keyword evidence="1" id="KW-0472">Membrane</keyword>
<dbReference type="SUPFAM" id="SSF49464">
    <property type="entry name" value="Carboxypeptidase regulatory domain-like"/>
    <property type="match status" value="1"/>
</dbReference>
<dbReference type="RefSeq" id="WP_081201247.1">
    <property type="nucleotide sequence ID" value="NZ_FOCZ01000002.1"/>
</dbReference>
<comment type="subcellular location">
    <subcellularLocation>
        <location evidence="1">Cell outer membrane</location>
        <topology evidence="1">Multi-pass membrane protein</topology>
    </subcellularLocation>
</comment>
<feature type="chain" id="PRO_5010715178" evidence="2">
    <location>
        <begin position="25"/>
        <end position="1081"/>
    </location>
</feature>
<dbReference type="EMBL" id="LVXG01000023">
    <property type="protein sequence ID" value="OQP47242.1"/>
    <property type="molecule type" value="Genomic_DNA"/>
</dbReference>
<evidence type="ECO:0000313" key="4">
    <source>
        <dbReference type="EMBL" id="OQP47242.1"/>
    </source>
</evidence>
<accession>A0A1V9EMG6</accession>
<feature type="domain" description="TonB-dependent receptor plug" evidence="3">
    <location>
        <begin position="118"/>
        <end position="221"/>
    </location>
</feature>
<keyword evidence="2" id="KW-0732">Signal</keyword>